<keyword evidence="6 9" id="KW-0500">Molybdenum</keyword>
<dbReference type="NCBIfam" id="NF045515">
    <property type="entry name" value="Glp_gephyrin"/>
    <property type="match status" value="1"/>
</dbReference>
<evidence type="ECO:0000313" key="11">
    <source>
        <dbReference type="EMBL" id="GAA3734222.1"/>
    </source>
</evidence>
<evidence type="ECO:0000256" key="4">
    <source>
        <dbReference type="ARBA" id="ARBA00013269"/>
    </source>
</evidence>
<evidence type="ECO:0000313" key="12">
    <source>
        <dbReference type="Proteomes" id="UP001500920"/>
    </source>
</evidence>
<dbReference type="InterPro" id="IPR036688">
    <property type="entry name" value="MoeA_C_domain_IV_sf"/>
</dbReference>
<reference evidence="12" key="1">
    <citation type="journal article" date="2019" name="Int. J. Syst. Evol. Microbiol.">
        <title>The Global Catalogue of Microorganisms (GCM) 10K type strain sequencing project: providing services to taxonomists for standard genome sequencing and annotation.</title>
        <authorList>
            <consortium name="The Broad Institute Genomics Platform"/>
            <consortium name="The Broad Institute Genome Sequencing Center for Infectious Disease"/>
            <person name="Wu L."/>
            <person name="Ma J."/>
        </authorList>
    </citation>
    <scope>NUCLEOTIDE SEQUENCE [LARGE SCALE GENOMIC DNA]</scope>
    <source>
        <strain evidence="12">JCM 16981</strain>
    </source>
</reference>
<evidence type="ECO:0000256" key="9">
    <source>
        <dbReference type="RuleBase" id="RU365090"/>
    </source>
</evidence>
<protein>
    <recommendedName>
        <fullName evidence="5 9">Molybdopterin molybdenumtransferase</fullName>
        <ecNumber evidence="4 9">2.10.1.1</ecNumber>
    </recommendedName>
</protein>
<dbReference type="EC" id="2.10.1.1" evidence="4 9"/>
<proteinExistence type="inferred from homology"/>
<evidence type="ECO:0000259" key="10">
    <source>
        <dbReference type="SMART" id="SM00852"/>
    </source>
</evidence>
<evidence type="ECO:0000256" key="8">
    <source>
        <dbReference type="ARBA" id="ARBA00047317"/>
    </source>
</evidence>
<dbReference type="Gene3D" id="2.40.340.10">
    <property type="entry name" value="MoeA, C-terminal, domain IV"/>
    <property type="match status" value="1"/>
</dbReference>
<dbReference type="SMART" id="SM00852">
    <property type="entry name" value="MoCF_biosynth"/>
    <property type="match status" value="1"/>
</dbReference>
<dbReference type="SUPFAM" id="SSF53218">
    <property type="entry name" value="Molybdenum cofactor biosynthesis proteins"/>
    <property type="match status" value="1"/>
</dbReference>
<evidence type="ECO:0000256" key="1">
    <source>
        <dbReference type="ARBA" id="ARBA00002901"/>
    </source>
</evidence>
<dbReference type="InterPro" id="IPR005110">
    <property type="entry name" value="MoeA_linker/N"/>
</dbReference>
<evidence type="ECO:0000256" key="2">
    <source>
        <dbReference type="ARBA" id="ARBA00005046"/>
    </source>
</evidence>
<organism evidence="11 12">
    <name type="scientific">Salinicoccus jeotgali</name>
    <dbReference type="NCBI Taxonomy" id="381634"/>
    <lineage>
        <taxon>Bacteria</taxon>
        <taxon>Bacillati</taxon>
        <taxon>Bacillota</taxon>
        <taxon>Bacilli</taxon>
        <taxon>Bacillales</taxon>
        <taxon>Staphylococcaceae</taxon>
        <taxon>Salinicoccus</taxon>
    </lineage>
</organism>
<comment type="catalytic activity">
    <reaction evidence="8">
        <text>adenylyl-molybdopterin + molybdate = Mo-molybdopterin + AMP + H(+)</text>
        <dbReference type="Rhea" id="RHEA:35047"/>
        <dbReference type="ChEBI" id="CHEBI:15378"/>
        <dbReference type="ChEBI" id="CHEBI:36264"/>
        <dbReference type="ChEBI" id="CHEBI:62727"/>
        <dbReference type="ChEBI" id="CHEBI:71302"/>
        <dbReference type="ChEBI" id="CHEBI:456215"/>
        <dbReference type="EC" id="2.10.1.1"/>
    </reaction>
</comment>
<keyword evidence="9" id="KW-0808">Transferase</keyword>
<gene>
    <name evidence="11" type="ORF">GCM10022378_23110</name>
</gene>
<dbReference type="SUPFAM" id="SSF63882">
    <property type="entry name" value="MoeA N-terminal region -like"/>
    <property type="match status" value="1"/>
</dbReference>
<dbReference type="NCBIfam" id="TIGR00177">
    <property type="entry name" value="molyb_syn"/>
    <property type="match status" value="1"/>
</dbReference>
<dbReference type="Pfam" id="PF03454">
    <property type="entry name" value="MoeA_C"/>
    <property type="match status" value="1"/>
</dbReference>
<evidence type="ECO:0000256" key="7">
    <source>
        <dbReference type="ARBA" id="ARBA00023150"/>
    </source>
</evidence>
<dbReference type="Pfam" id="PF03453">
    <property type="entry name" value="MoeA_N"/>
    <property type="match status" value="1"/>
</dbReference>
<evidence type="ECO:0000256" key="3">
    <source>
        <dbReference type="ARBA" id="ARBA00010763"/>
    </source>
</evidence>
<dbReference type="Pfam" id="PF00994">
    <property type="entry name" value="MoCF_biosynth"/>
    <property type="match status" value="1"/>
</dbReference>
<keyword evidence="9" id="KW-0479">Metal-binding</keyword>
<comment type="pathway">
    <text evidence="2 9">Cofactor biosynthesis; molybdopterin biosynthesis.</text>
</comment>
<dbReference type="Proteomes" id="UP001500920">
    <property type="component" value="Unassembled WGS sequence"/>
</dbReference>
<comment type="similarity">
    <text evidence="3 9">Belongs to the MoeA family.</text>
</comment>
<dbReference type="InterPro" id="IPR036135">
    <property type="entry name" value="MoeA_linker/N_sf"/>
</dbReference>
<evidence type="ECO:0000256" key="6">
    <source>
        <dbReference type="ARBA" id="ARBA00022505"/>
    </source>
</evidence>
<comment type="function">
    <text evidence="1 9">Catalyzes the insertion of molybdate into adenylated molybdopterin with the concomitant release of AMP.</text>
</comment>
<dbReference type="InterPro" id="IPR001453">
    <property type="entry name" value="MoaB/Mog_dom"/>
</dbReference>
<dbReference type="Gene3D" id="2.170.190.11">
    <property type="entry name" value="Molybdopterin biosynthesis moea protein, domain 3"/>
    <property type="match status" value="1"/>
</dbReference>
<sequence length="418" mass="45109">MNLNRKPIPVLEAVDRAVAEVTPLKSEAVPYREAYGRILAEDLKATMAVPHFDKSAMDGFAIRSKDSIGASGDDRIEFTVAEEVPAGSTSDYILKENEAFRIMTGAPVPASADAVVMFEQAKMGDGTFTVRKAFNPGENIAIKGEECQPGEVIVPRGTFINPGTVATLATFGYENVEVYRQPVVGILATGSELIEIDQPLSPGKIRNSNGPMILSQLKRMNITGKMYALEADDFDTLLERVEDMLDEVDAIITTGGVSVGDYDFLPKLYEALGAEELFNKVGMRPGSVTTVSMLGTVPLFGLSGNPSACYTGFELFARPALLKMMGHDKIYAPVVDGVLDGDFRKANPFTRFVRAEIDYRAGGIYARPAGFNKSNAVTSIARSNGIIVLPGGSRGYQKGDPVKVMMTDMTTGARQFNL</sequence>
<keyword evidence="12" id="KW-1185">Reference proteome</keyword>
<dbReference type="RefSeq" id="WP_344704602.1">
    <property type="nucleotide sequence ID" value="NZ_BAABCK010000070.1"/>
</dbReference>
<comment type="caution">
    <text evidence="11">The sequence shown here is derived from an EMBL/GenBank/DDBJ whole genome shotgun (WGS) entry which is preliminary data.</text>
</comment>
<dbReference type="InterPro" id="IPR005111">
    <property type="entry name" value="MoeA_C_domain_IV"/>
</dbReference>
<accession>A0ABP7FAP5</accession>
<dbReference type="PANTHER" id="PTHR10192:SF5">
    <property type="entry name" value="GEPHYRIN"/>
    <property type="match status" value="1"/>
</dbReference>
<dbReference type="EMBL" id="BAABCK010000070">
    <property type="protein sequence ID" value="GAA3734222.1"/>
    <property type="molecule type" value="Genomic_DNA"/>
</dbReference>
<dbReference type="PANTHER" id="PTHR10192">
    <property type="entry name" value="MOLYBDOPTERIN BIOSYNTHESIS PROTEIN"/>
    <property type="match status" value="1"/>
</dbReference>
<dbReference type="InterPro" id="IPR036425">
    <property type="entry name" value="MoaB/Mog-like_dom_sf"/>
</dbReference>
<comment type="cofactor">
    <cofactor evidence="9">
        <name>Mg(2+)</name>
        <dbReference type="ChEBI" id="CHEBI:18420"/>
    </cofactor>
</comment>
<dbReference type="SUPFAM" id="SSF63867">
    <property type="entry name" value="MoeA C-terminal domain-like"/>
    <property type="match status" value="1"/>
</dbReference>
<keyword evidence="7 9" id="KW-0501">Molybdenum cofactor biosynthesis</keyword>
<dbReference type="Gene3D" id="3.90.105.10">
    <property type="entry name" value="Molybdopterin biosynthesis moea protein, domain 2"/>
    <property type="match status" value="1"/>
</dbReference>
<dbReference type="CDD" id="cd00887">
    <property type="entry name" value="MoeA"/>
    <property type="match status" value="1"/>
</dbReference>
<dbReference type="Gene3D" id="3.40.980.10">
    <property type="entry name" value="MoaB/Mog-like domain"/>
    <property type="match status" value="1"/>
</dbReference>
<feature type="domain" description="MoaB/Mog" evidence="10">
    <location>
        <begin position="185"/>
        <end position="323"/>
    </location>
</feature>
<evidence type="ECO:0000256" key="5">
    <source>
        <dbReference type="ARBA" id="ARBA00021108"/>
    </source>
</evidence>
<dbReference type="InterPro" id="IPR038987">
    <property type="entry name" value="MoeA-like"/>
</dbReference>
<keyword evidence="9" id="KW-0460">Magnesium</keyword>
<name>A0ABP7FAP5_9STAP</name>